<dbReference type="PROSITE" id="PS51257">
    <property type="entry name" value="PROKAR_LIPOPROTEIN"/>
    <property type="match status" value="1"/>
</dbReference>
<name>A0A9D1SDS7_9BACT</name>
<evidence type="ECO:0000256" key="2">
    <source>
        <dbReference type="SAM" id="SignalP"/>
    </source>
</evidence>
<evidence type="ECO:0000313" key="4">
    <source>
        <dbReference type="EMBL" id="HIU55898.1"/>
    </source>
</evidence>
<sequence length="211" mass="23645">MLKIFLMGCCLALVACSTVSNLVGGAHKTKEVVFDAQLTLEENVGEPWEGKHLEWLPETVKELSQELTAIPDVRVFTLRDDQVVKLLIPASSLFAPNDSVLKPSVSEILSPVLLPVQSKEYNLIIAAYMDDSGKPEYTQKMTQLRAEATARWFIQAGIDTASVITYAYGSEYPRRPNTSVQARAENRRIELFLLPSQALLDSQKRGFFRKR</sequence>
<comment type="caution">
    <text evidence="4">The sequence shown here is derived from an EMBL/GenBank/DDBJ whole genome shotgun (WGS) entry which is preliminary data.</text>
</comment>
<organism evidence="4 5">
    <name type="scientific">Candidatus Gallibacteroides avistercoris</name>
    <dbReference type="NCBI Taxonomy" id="2840833"/>
    <lineage>
        <taxon>Bacteria</taxon>
        <taxon>Pseudomonadati</taxon>
        <taxon>Bacteroidota</taxon>
        <taxon>Bacteroidia</taxon>
        <taxon>Bacteroidales</taxon>
        <taxon>Bacteroidaceae</taxon>
        <taxon>Bacteroidaceae incertae sedis</taxon>
        <taxon>Candidatus Gallibacteroides</taxon>
    </lineage>
</organism>
<dbReference type="Gene3D" id="3.30.1330.60">
    <property type="entry name" value="OmpA-like domain"/>
    <property type="match status" value="1"/>
</dbReference>
<reference evidence="4" key="2">
    <citation type="journal article" date="2021" name="PeerJ">
        <title>Extensive microbial diversity within the chicken gut microbiome revealed by metagenomics and culture.</title>
        <authorList>
            <person name="Gilroy R."/>
            <person name="Ravi A."/>
            <person name="Getino M."/>
            <person name="Pursley I."/>
            <person name="Horton D.L."/>
            <person name="Alikhan N.F."/>
            <person name="Baker D."/>
            <person name="Gharbi K."/>
            <person name="Hall N."/>
            <person name="Watson M."/>
            <person name="Adriaenssens E.M."/>
            <person name="Foster-Nyarko E."/>
            <person name="Jarju S."/>
            <person name="Secka A."/>
            <person name="Antonio M."/>
            <person name="Oren A."/>
            <person name="Chaudhuri R.R."/>
            <person name="La Ragione R."/>
            <person name="Hildebrand F."/>
            <person name="Pallen M.J."/>
        </authorList>
    </citation>
    <scope>NUCLEOTIDE SEQUENCE</scope>
    <source>
        <strain evidence="4">CHK158-818</strain>
    </source>
</reference>
<dbReference type="InterPro" id="IPR006665">
    <property type="entry name" value="OmpA-like"/>
</dbReference>
<dbReference type="SUPFAM" id="SSF103088">
    <property type="entry name" value="OmpA-like"/>
    <property type="match status" value="1"/>
</dbReference>
<evidence type="ECO:0000259" key="3">
    <source>
        <dbReference type="PROSITE" id="PS51123"/>
    </source>
</evidence>
<dbReference type="EMBL" id="DVNA01000202">
    <property type="protein sequence ID" value="HIU55898.1"/>
    <property type="molecule type" value="Genomic_DNA"/>
</dbReference>
<dbReference type="Pfam" id="PF00691">
    <property type="entry name" value="OmpA"/>
    <property type="match status" value="1"/>
</dbReference>
<feature type="chain" id="PRO_5039549403" evidence="2">
    <location>
        <begin position="22"/>
        <end position="211"/>
    </location>
</feature>
<accession>A0A9D1SDS7</accession>
<dbReference type="InterPro" id="IPR050330">
    <property type="entry name" value="Bact_OuterMem_StrucFunc"/>
</dbReference>
<feature type="domain" description="OmpA-like" evidence="3">
    <location>
        <begin position="79"/>
        <end position="197"/>
    </location>
</feature>
<dbReference type="PANTHER" id="PTHR30329">
    <property type="entry name" value="STATOR ELEMENT OF FLAGELLAR MOTOR COMPLEX"/>
    <property type="match status" value="1"/>
</dbReference>
<dbReference type="GO" id="GO:0016020">
    <property type="term" value="C:membrane"/>
    <property type="evidence" value="ECO:0007669"/>
    <property type="project" value="UniProtKB-UniRule"/>
</dbReference>
<gene>
    <name evidence="4" type="ORF">IAB03_08860</name>
</gene>
<dbReference type="InterPro" id="IPR036737">
    <property type="entry name" value="OmpA-like_sf"/>
</dbReference>
<proteinExistence type="predicted"/>
<dbReference type="CDD" id="cd07185">
    <property type="entry name" value="OmpA_C-like"/>
    <property type="match status" value="1"/>
</dbReference>
<dbReference type="AlphaFoldDB" id="A0A9D1SDS7"/>
<reference evidence="4" key="1">
    <citation type="submission" date="2020-10" db="EMBL/GenBank/DDBJ databases">
        <authorList>
            <person name="Gilroy R."/>
        </authorList>
    </citation>
    <scope>NUCLEOTIDE SEQUENCE</scope>
    <source>
        <strain evidence="4">CHK158-818</strain>
    </source>
</reference>
<dbReference type="PANTHER" id="PTHR30329:SF21">
    <property type="entry name" value="LIPOPROTEIN YIAD-RELATED"/>
    <property type="match status" value="1"/>
</dbReference>
<keyword evidence="2" id="KW-0732">Signal</keyword>
<dbReference type="PROSITE" id="PS51123">
    <property type="entry name" value="OMPA_2"/>
    <property type="match status" value="1"/>
</dbReference>
<keyword evidence="1" id="KW-0472">Membrane</keyword>
<evidence type="ECO:0000256" key="1">
    <source>
        <dbReference type="PROSITE-ProRule" id="PRU00473"/>
    </source>
</evidence>
<evidence type="ECO:0000313" key="5">
    <source>
        <dbReference type="Proteomes" id="UP000824112"/>
    </source>
</evidence>
<feature type="signal peptide" evidence="2">
    <location>
        <begin position="1"/>
        <end position="21"/>
    </location>
</feature>
<dbReference type="Proteomes" id="UP000824112">
    <property type="component" value="Unassembled WGS sequence"/>
</dbReference>
<protein>
    <submittedName>
        <fullName evidence="4">OmpA family protein</fullName>
    </submittedName>
</protein>